<feature type="transmembrane region" description="Helical" evidence="1">
    <location>
        <begin position="40"/>
        <end position="58"/>
    </location>
</feature>
<name>A0A6P7MBN4_BETSP</name>
<protein>
    <submittedName>
        <fullName evidence="3">Transmembrane protein 241 isoform X1</fullName>
    </submittedName>
</protein>
<keyword evidence="2" id="KW-1185">Reference proteome</keyword>
<dbReference type="OrthoDB" id="417037at2759"/>
<feature type="transmembrane region" description="Helical" evidence="1">
    <location>
        <begin position="268"/>
        <end position="287"/>
    </location>
</feature>
<dbReference type="CTD" id="85019"/>
<evidence type="ECO:0000256" key="1">
    <source>
        <dbReference type="SAM" id="Phobius"/>
    </source>
</evidence>
<evidence type="ECO:0000313" key="3">
    <source>
        <dbReference type="RefSeq" id="XP_029003314.1"/>
    </source>
</evidence>
<feature type="transmembrane region" description="Helical" evidence="1">
    <location>
        <begin position="202"/>
        <end position="219"/>
    </location>
</feature>
<proteinExistence type="predicted"/>
<evidence type="ECO:0000313" key="2">
    <source>
        <dbReference type="Proteomes" id="UP000515150"/>
    </source>
</evidence>
<feature type="transmembrane region" description="Helical" evidence="1">
    <location>
        <begin position="325"/>
        <end position="343"/>
    </location>
</feature>
<sequence length="373" mass="41088">MQWRRHVTGCAFCFVFVLSNFTNKFVLSVLNFTYPTLFQGWQTLIGAVLLLLFAKLGWVEISRITRSAALSWLPASLLFVGNIYAGSKALSRIVRHNCTGSLTPDTDSFMSTGGVSPLAAGHSFLLHSSEFLSRGQLRYAEGGAEREDPVAQADQVRSFSSLLRIVMWFHTCFALITSRCVCLMLVSAANLLYSDPQLDHSGSMWAVFHLVCVGAYRVFQVHHRSSTLSDLEQQCINYVFSVLLLAAAAHPTGDLVGVLEFPSLQSHIFHCGCAASAALGFLLLLATVKLKTGPSLEHVGIWMFFSKVISNFLSKFSLKTVELRVFYIAFSQVTAICLSPFIFNMDINAASLICVVISHAGEALLMYSERESP</sequence>
<reference evidence="3" key="1">
    <citation type="submission" date="2025-08" db="UniProtKB">
        <authorList>
            <consortium name="RefSeq"/>
        </authorList>
    </citation>
    <scope>IDENTIFICATION</scope>
</reference>
<dbReference type="GeneID" id="114853740"/>
<keyword evidence="1" id="KW-0472">Membrane</keyword>
<feature type="transmembrane region" description="Helical" evidence="1">
    <location>
        <begin position="165"/>
        <end position="190"/>
    </location>
</feature>
<keyword evidence="1" id="KW-1133">Transmembrane helix</keyword>
<gene>
    <name evidence="3" type="primary">LOC114853740</name>
</gene>
<accession>A0A6P7MBN4</accession>
<dbReference type="KEGG" id="bspl:114853740"/>
<dbReference type="AlphaFoldDB" id="A0A6P7MBN4"/>
<dbReference type="Proteomes" id="UP000515150">
    <property type="component" value="Chromosome 4"/>
</dbReference>
<keyword evidence="1 3" id="KW-0812">Transmembrane</keyword>
<organism evidence="2 3">
    <name type="scientific">Betta splendens</name>
    <name type="common">Siamese fighting fish</name>
    <dbReference type="NCBI Taxonomy" id="158456"/>
    <lineage>
        <taxon>Eukaryota</taxon>
        <taxon>Metazoa</taxon>
        <taxon>Chordata</taxon>
        <taxon>Craniata</taxon>
        <taxon>Vertebrata</taxon>
        <taxon>Euteleostomi</taxon>
        <taxon>Actinopterygii</taxon>
        <taxon>Neopterygii</taxon>
        <taxon>Teleostei</taxon>
        <taxon>Neoteleostei</taxon>
        <taxon>Acanthomorphata</taxon>
        <taxon>Anabantaria</taxon>
        <taxon>Anabantiformes</taxon>
        <taxon>Anabantoidei</taxon>
        <taxon>Osphronemidae</taxon>
        <taxon>Betta</taxon>
    </lineage>
</organism>
<dbReference type="RefSeq" id="XP_029003314.1">
    <property type="nucleotide sequence ID" value="XM_029147481.3"/>
</dbReference>